<dbReference type="PRINTS" id="PR00455">
    <property type="entry name" value="HTHTETR"/>
</dbReference>
<proteinExistence type="predicted"/>
<evidence type="ECO:0000256" key="1">
    <source>
        <dbReference type="ARBA" id="ARBA00023125"/>
    </source>
</evidence>
<feature type="domain" description="HTH tetR-type" evidence="3">
    <location>
        <begin position="22"/>
        <end position="82"/>
    </location>
</feature>
<dbReference type="SUPFAM" id="SSF48498">
    <property type="entry name" value="Tetracyclin repressor-like, C-terminal domain"/>
    <property type="match status" value="1"/>
</dbReference>
<dbReference type="AlphaFoldDB" id="A0AAU7CGY7"/>
<dbReference type="Gene3D" id="1.10.10.60">
    <property type="entry name" value="Homeodomain-like"/>
    <property type="match status" value="1"/>
</dbReference>
<dbReference type="InterPro" id="IPR001647">
    <property type="entry name" value="HTH_TetR"/>
</dbReference>
<dbReference type="Pfam" id="PF00440">
    <property type="entry name" value="TetR_N"/>
    <property type="match status" value="1"/>
</dbReference>
<dbReference type="InterPro" id="IPR050109">
    <property type="entry name" value="HTH-type_TetR-like_transc_reg"/>
</dbReference>
<dbReference type="GO" id="GO:0000976">
    <property type="term" value="F:transcription cis-regulatory region binding"/>
    <property type="evidence" value="ECO:0007669"/>
    <property type="project" value="TreeGrafter"/>
</dbReference>
<sequence>MALSKVRGSNLKSPGPVKTGASEVAQHIAHVAAHLFATQGYDATSVRTIVEAAGVTKPTLYYHYGSKEGLAQALVIVPMSSLNQDLRTILESVPDPVEMLERTFEAHFAWCREDPDRSRFIFALFFGPLANGLMAEMEKFKGGMSCVMTEIVQQAADAGVVDPDRVEAFGTACRGLIIISIMDFLYKKRDLGPGLAARLVGDLLGGFRKPGGPAGSHDNGG</sequence>
<evidence type="ECO:0000313" key="4">
    <source>
        <dbReference type="EMBL" id="XBH04506.1"/>
    </source>
</evidence>
<dbReference type="PANTHER" id="PTHR30055:SF146">
    <property type="entry name" value="HTH-TYPE TRANSCRIPTIONAL DUAL REGULATOR CECR"/>
    <property type="match status" value="1"/>
</dbReference>
<reference evidence="4" key="1">
    <citation type="submission" date="2024-05" db="EMBL/GenBank/DDBJ databases">
        <title>Planctomycetes of the genus Singulisphaera possess chitinolytic capabilities.</title>
        <authorList>
            <person name="Ivanova A."/>
        </authorList>
    </citation>
    <scope>NUCLEOTIDE SEQUENCE</scope>
    <source>
        <strain evidence="4">Ch08T</strain>
    </source>
</reference>
<name>A0AAU7CGY7_9BACT</name>
<accession>A0AAU7CGY7</accession>
<evidence type="ECO:0000259" key="3">
    <source>
        <dbReference type="PROSITE" id="PS50977"/>
    </source>
</evidence>
<feature type="DNA-binding region" description="H-T-H motif" evidence="2">
    <location>
        <begin position="45"/>
        <end position="64"/>
    </location>
</feature>
<dbReference type="EMBL" id="CP155447">
    <property type="protein sequence ID" value="XBH04506.1"/>
    <property type="molecule type" value="Genomic_DNA"/>
</dbReference>
<dbReference type="GO" id="GO:0003700">
    <property type="term" value="F:DNA-binding transcription factor activity"/>
    <property type="evidence" value="ECO:0007669"/>
    <property type="project" value="TreeGrafter"/>
</dbReference>
<keyword evidence="1 2" id="KW-0238">DNA-binding</keyword>
<dbReference type="InterPro" id="IPR009057">
    <property type="entry name" value="Homeodomain-like_sf"/>
</dbReference>
<dbReference type="RefSeq" id="WP_406697269.1">
    <property type="nucleotide sequence ID" value="NZ_CP155447.1"/>
</dbReference>
<gene>
    <name evidence="4" type="ORF">V5E97_00385</name>
</gene>
<dbReference type="PANTHER" id="PTHR30055">
    <property type="entry name" value="HTH-TYPE TRANSCRIPTIONAL REGULATOR RUTR"/>
    <property type="match status" value="1"/>
</dbReference>
<organism evidence="4">
    <name type="scientific">Singulisphaera sp. Ch08</name>
    <dbReference type="NCBI Taxonomy" id="3120278"/>
    <lineage>
        <taxon>Bacteria</taxon>
        <taxon>Pseudomonadati</taxon>
        <taxon>Planctomycetota</taxon>
        <taxon>Planctomycetia</taxon>
        <taxon>Isosphaerales</taxon>
        <taxon>Isosphaeraceae</taxon>
        <taxon>Singulisphaera</taxon>
    </lineage>
</organism>
<evidence type="ECO:0000256" key="2">
    <source>
        <dbReference type="PROSITE-ProRule" id="PRU00335"/>
    </source>
</evidence>
<dbReference type="InterPro" id="IPR036271">
    <property type="entry name" value="Tet_transcr_reg_TetR-rel_C_sf"/>
</dbReference>
<protein>
    <submittedName>
        <fullName evidence="4">TetR/AcrR family transcriptional regulator</fullName>
    </submittedName>
</protein>
<dbReference type="Gene3D" id="1.10.357.10">
    <property type="entry name" value="Tetracycline Repressor, domain 2"/>
    <property type="match status" value="1"/>
</dbReference>
<dbReference type="PROSITE" id="PS50977">
    <property type="entry name" value="HTH_TETR_2"/>
    <property type="match status" value="1"/>
</dbReference>
<dbReference type="SUPFAM" id="SSF46689">
    <property type="entry name" value="Homeodomain-like"/>
    <property type="match status" value="1"/>
</dbReference>